<organism evidence="10 11">
    <name type="scientific">Allokutzneria albata</name>
    <name type="common">Kibdelosporangium albatum</name>
    <dbReference type="NCBI Taxonomy" id="211114"/>
    <lineage>
        <taxon>Bacteria</taxon>
        <taxon>Bacillati</taxon>
        <taxon>Actinomycetota</taxon>
        <taxon>Actinomycetes</taxon>
        <taxon>Pseudonocardiales</taxon>
        <taxon>Pseudonocardiaceae</taxon>
        <taxon>Allokutzneria</taxon>
    </lineage>
</organism>
<dbReference type="GO" id="GO:0016705">
    <property type="term" value="F:oxidoreductase activity, acting on paired donors, with incorporation or reduction of molecular oxygen"/>
    <property type="evidence" value="ECO:0007669"/>
    <property type="project" value="InterPro"/>
</dbReference>
<keyword evidence="3 7" id="KW-0479">Metal-binding</keyword>
<dbReference type="AlphaFoldDB" id="A0A1G9S4G2"/>
<dbReference type="STRING" id="211114.SAMN04489726_0886"/>
<keyword evidence="5 7" id="KW-0408">Iron</keyword>
<dbReference type="Gene3D" id="1.10.630.10">
    <property type="entry name" value="Cytochrome P450"/>
    <property type="match status" value="1"/>
</dbReference>
<sequence length="489" mass="53943">MGAARGERSKIRGVAGAGGAGSIPTAPGALPVVGHAITLLRDPWSFLRSLSSLESDLVRVRLGPLSMVAVCDPGLTHQVLSSDRVFDKGGPIYDAIRKMLGDNIFTVPHDVHRRQRRLVQPAFHPHRMPGYAAAMTSEVEAVIGRWADGTEIDVTQEMLRVTTRSFLAAMFSDSLAPALLDQTLDDFMTVARGLYRQMLWQAAPSWLPLPGGRRYRDARMRLRRTVTHIIAQRRSSGRQYDDLLASLLAARDDETTTDAGAQLNDEEIYNQIVVFFIAGSETTAGALAWALLLLSTHGEALAQVQEEVDRVVTDGTARYEQLSQLVVTARVLTEAMRLYPPGWMFTRTLAVDTELGGHSLRRGTNLIYSPYLLHHLDSQFAEPQRFDPDRWIEKTPKDRGSAYLPFGAGPRVCPGQGFAMTEATLALATMIRRWQPHVRADQPVRSVLAVAMRPVKFRMRVTARTNTTTPTPARSDDGGCPGRGGRDQP</sequence>
<dbReference type="InterPro" id="IPR036396">
    <property type="entry name" value="Cyt_P450_sf"/>
</dbReference>
<evidence type="ECO:0000256" key="1">
    <source>
        <dbReference type="ARBA" id="ARBA00010617"/>
    </source>
</evidence>
<gene>
    <name evidence="10" type="ORF">SAMN04489726_0886</name>
</gene>
<dbReference type="SUPFAM" id="SSF48264">
    <property type="entry name" value="Cytochrome P450"/>
    <property type="match status" value="1"/>
</dbReference>
<dbReference type="eggNOG" id="COG2124">
    <property type="taxonomic scope" value="Bacteria"/>
</dbReference>
<evidence type="ECO:0000256" key="2">
    <source>
        <dbReference type="ARBA" id="ARBA00022617"/>
    </source>
</evidence>
<evidence type="ECO:0000313" key="10">
    <source>
        <dbReference type="EMBL" id="SDM30393.1"/>
    </source>
</evidence>
<feature type="compositionally biased region" description="Low complexity" evidence="9">
    <location>
        <begin position="462"/>
        <end position="473"/>
    </location>
</feature>
<proteinExistence type="inferred from homology"/>
<keyword evidence="6 8" id="KW-0503">Monooxygenase</keyword>
<feature type="binding site" description="axial binding residue" evidence="7">
    <location>
        <position position="413"/>
    </location>
    <ligand>
        <name>heme</name>
        <dbReference type="ChEBI" id="CHEBI:30413"/>
    </ligand>
    <ligandPart>
        <name>Fe</name>
        <dbReference type="ChEBI" id="CHEBI:18248"/>
    </ligandPart>
</feature>
<dbReference type="GO" id="GO:0004497">
    <property type="term" value="F:monooxygenase activity"/>
    <property type="evidence" value="ECO:0007669"/>
    <property type="project" value="UniProtKB-KW"/>
</dbReference>
<dbReference type="Pfam" id="PF00067">
    <property type="entry name" value="p450"/>
    <property type="match status" value="1"/>
</dbReference>
<reference evidence="10 11" key="1">
    <citation type="submission" date="2016-10" db="EMBL/GenBank/DDBJ databases">
        <authorList>
            <person name="de Groot N.N."/>
        </authorList>
    </citation>
    <scope>NUCLEOTIDE SEQUENCE [LARGE SCALE GENOMIC DNA]</scope>
    <source>
        <strain evidence="10 11">DSM 44149</strain>
    </source>
</reference>
<evidence type="ECO:0000256" key="3">
    <source>
        <dbReference type="ARBA" id="ARBA00022723"/>
    </source>
</evidence>
<evidence type="ECO:0000256" key="5">
    <source>
        <dbReference type="ARBA" id="ARBA00023004"/>
    </source>
</evidence>
<dbReference type="PANTHER" id="PTHR24291:SF50">
    <property type="entry name" value="BIFUNCTIONAL ALBAFLAVENONE MONOOXYGENASE_TERPENE SYNTHASE"/>
    <property type="match status" value="1"/>
</dbReference>
<evidence type="ECO:0000256" key="9">
    <source>
        <dbReference type="SAM" id="MobiDB-lite"/>
    </source>
</evidence>
<comment type="similarity">
    <text evidence="1 8">Belongs to the cytochrome P450 family.</text>
</comment>
<evidence type="ECO:0000256" key="8">
    <source>
        <dbReference type="RuleBase" id="RU000461"/>
    </source>
</evidence>
<dbReference type="InterPro" id="IPR002403">
    <property type="entry name" value="Cyt_P450_E_grp-IV"/>
</dbReference>
<feature type="region of interest" description="Disordered" evidence="9">
    <location>
        <begin position="462"/>
        <end position="489"/>
    </location>
</feature>
<dbReference type="PROSITE" id="PS00086">
    <property type="entry name" value="CYTOCHROME_P450"/>
    <property type="match status" value="1"/>
</dbReference>
<dbReference type="InterPro" id="IPR050196">
    <property type="entry name" value="Cytochrome_P450_Monoox"/>
</dbReference>
<evidence type="ECO:0000256" key="6">
    <source>
        <dbReference type="ARBA" id="ARBA00023033"/>
    </source>
</evidence>
<comment type="cofactor">
    <cofactor evidence="7">
        <name>heme</name>
        <dbReference type="ChEBI" id="CHEBI:30413"/>
    </cofactor>
</comment>
<dbReference type="GO" id="GO:0020037">
    <property type="term" value="F:heme binding"/>
    <property type="evidence" value="ECO:0007669"/>
    <property type="project" value="InterPro"/>
</dbReference>
<dbReference type="GO" id="GO:0005506">
    <property type="term" value="F:iron ion binding"/>
    <property type="evidence" value="ECO:0007669"/>
    <property type="project" value="InterPro"/>
</dbReference>
<dbReference type="PANTHER" id="PTHR24291">
    <property type="entry name" value="CYTOCHROME P450 FAMILY 4"/>
    <property type="match status" value="1"/>
</dbReference>
<accession>A0A1G9S4G2</accession>
<evidence type="ECO:0000256" key="4">
    <source>
        <dbReference type="ARBA" id="ARBA00023002"/>
    </source>
</evidence>
<name>A0A1G9S4G2_ALLAB</name>
<keyword evidence="4 8" id="KW-0560">Oxidoreductase</keyword>
<evidence type="ECO:0000313" key="11">
    <source>
        <dbReference type="Proteomes" id="UP000183376"/>
    </source>
</evidence>
<evidence type="ECO:0000256" key="7">
    <source>
        <dbReference type="PIRSR" id="PIRSR602403-1"/>
    </source>
</evidence>
<dbReference type="InterPro" id="IPR001128">
    <property type="entry name" value="Cyt_P450"/>
</dbReference>
<dbReference type="InterPro" id="IPR017972">
    <property type="entry name" value="Cyt_P450_CS"/>
</dbReference>
<keyword evidence="2 7" id="KW-0349">Heme</keyword>
<dbReference type="EMBL" id="LT629701">
    <property type="protein sequence ID" value="SDM30393.1"/>
    <property type="molecule type" value="Genomic_DNA"/>
</dbReference>
<dbReference type="PRINTS" id="PR00385">
    <property type="entry name" value="P450"/>
</dbReference>
<dbReference type="PRINTS" id="PR00465">
    <property type="entry name" value="EP450IV"/>
</dbReference>
<dbReference type="Proteomes" id="UP000183376">
    <property type="component" value="Chromosome I"/>
</dbReference>
<protein>
    <submittedName>
        <fullName evidence="10">Pentalenene oxygenase</fullName>
    </submittedName>
</protein>
<keyword evidence="11" id="KW-1185">Reference proteome</keyword>